<keyword evidence="3" id="KW-1003">Cell membrane</keyword>
<name>A0A6N1VH87_9HYPH</name>
<keyword evidence="5 7" id="KW-1133">Transmembrane helix</keyword>
<dbReference type="InterPro" id="IPR051393">
    <property type="entry name" value="ABC_transporter_permease"/>
</dbReference>
<dbReference type="EMBL" id="CP054836">
    <property type="protein sequence ID" value="QKV19055.1"/>
    <property type="molecule type" value="Genomic_DNA"/>
</dbReference>
<feature type="transmembrane region" description="Helical" evidence="7">
    <location>
        <begin position="206"/>
        <end position="228"/>
    </location>
</feature>
<dbReference type="KEGG" id="orm:HTY61_11640"/>
<dbReference type="GO" id="GO:0055085">
    <property type="term" value="P:transmembrane transport"/>
    <property type="evidence" value="ECO:0007669"/>
    <property type="project" value="InterPro"/>
</dbReference>
<dbReference type="InterPro" id="IPR000515">
    <property type="entry name" value="MetI-like"/>
</dbReference>
<feature type="transmembrane region" description="Helical" evidence="7">
    <location>
        <begin position="110"/>
        <end position="130"/>
    </location>
</feature>
<dbReference type="Gene3D" id="1.10.3720.10">
    <property type="entry name" value="MetI-like"/>
    <property type="match status" value="1"/>
</dbReference>
<feature type="transmembrane region" description="Helical" evidence="7">
    <location>
        <begin position="270"/>
        <end position="290"/>
    </location>
</feature>
<reference evidence="9 10" key="1">
    <citation type="submission" date="2020-06" db="EMBL/GenBank/DDBJ databases">
        <title>Oricola thermophila sp. nov. isolated from a tidal sediments.</title>
        <authorList>
            <person name="Kwon K.K."/>
            <person name="Yang S.-H."/>
            <person name="Park M.-J."/>
        </authorList>
    </citation>
    <scope>NUCLEOTIDE SEQUENCE [LARGE SCALE GENOMIC DNA]</scope>
    <source>
        <strain evidence="9 10">MEBiC13590</strain>
    </source>
</reference>
<dbReference type="PROSITE" id="PS50928">
    <property type="entry name" value="ABC_TM1"/>
    <property type="match status" value="1"/>
</dbReference>
<evidence type="ECO:0000256" key="5">
    <source>
        <dbReference type="ARBA" id="ARBA00022989"/>
    </source>
</evidence>
<keyword evidence="4 7" id="KW-0812">Transmembrane</keyword>
<feature type="domain" description="ABC transmembrane type-1" evidence="8">
    <location>
        <begin position="73"/>
        <end position="289"/>
    </location>
</feature>
<keyword evidence="6 7" id="KW-0472">Membrane</keyword>
<evidence type="ECO:0000256" key="7">
    <source>
        <dbReference type="RuleBase" id="RU363032"/>
    </source>
</evidence>
<dbReference type="Pfam" id="PF00528">
    <property type="entry name" value="BPD_transp_1"/>
    <property type="match status" value="1"/>
</dbReference>
<evidence type="ECO:0000256" key="3">
    <source>
        <dbReference type="ARBA" id="ARBA00022475"/>
    </source>
</evidence>
<feature type="transmembrane region" description="Helical" evidence="7">
    <location>
        <begin position="77"/>
        <end position="98"/>
    </location>
</feature>
<keyword evidence="10" id="KW-1185">Reference proteome</keyword>
<proteinExistence type="inferred from homology"/>
<dbReference type="PANTHER" id="PTHR30193">
    <property type="entry name" value="ABC TRANSPORTER PERMEASE PROTEIN"/>
    <property type="match status" value="1"/>
</dbReference>
<comment type="subcellular location">
    <subcellularLocation>
        <location evidence="1 7">Cell membrane</location>
        <topology evidence="1 7">Multi-pass membrane protein</topology>
    </subcellularLocation>
</comment>
<dbReference type="GO" id="GO:0005886">
    <property type="term" value="C:plasma membrane"/>
    <property type="evidence" value="ECO:0007669"/>
    <property type="project" value="UniProtKB-SubCell"/>
</dbReference>
<dbReference type="SUPFAM" id="SSF161098">
    <property type="entry name" value="MetI-like"/>
    <property type="match status" value="1"/>
</dbReference>
<gene>
    <name evidence="9" type="ORF">HTY61_11640</name>
</gene>
<organism evidence="9 10">
    <name type="scientific">Oricola thermophila</name>
    <dbReference type="NCBI Taxonomy" id="2742145"/>
    <lineage>
        <taxon>Bacteria</taxon>
        <taxon>Pseudomonadati</taxon>
        <taxon>Pseudomonadota</taxon>
        <taxon>Alphaproteobacteria</taxon>
        <taxon>Hyphomicrobiales</taxon>
        <taxon>Ahrensiaceae</taxon>
        <taxon>Oricola</taxon>
    </lineage>
</organism>
<sequence length="299" mass="33866">MFHTAYLKTPRAQALILLVPAFGAYTVFAIWPMIDVVILSFQRWNGLSADRLWVGLDNYRHIFTHDPVYWIAFNNTVIWTILSVIFPPFVGLLLALGLNEKLFARGTMRAIYYLPVIIAPIAVATMWRWMYDPFFGLFNQVMTSFGLQSWIQDWLGDRDVALYSMFVAFTWQNVGFSMVLFLAGLQNVDRSLVEAARIDGAGRWQVFRHVTLPALQVTVTIVIVLSTISSLKAFDIVYGMTGGGPAQSTQMLALWAFTQSMQIFDFGRGSAISVTLLLITLAVVVPYLRWSQKREEAAR</sequence>
<accession>A0A6N1VH87</accession>
<comment type="similarity">
    <text evidence="7">Belongs to the binding-protein-dependent transport system permease family.</text>
</comment>
<keyword evidence="2 7" id="KW-0813">Transport</keyword>
<evidence type="ECO:0000256" key="4">
    <source>
        <dbReference type="ARBA" id="ARBA00022692"/>
    </source>
</evidence>
<evidence type="ECO:0000313" key="9">
    <source>
        <dbReference type="EMBL" id="QKV19055.1"/>
    </source>
</evidence>
<evidence type="ECO:0000256" key="2">
    <source>
        <dbReference type="ARBA" id="ARBA00022448"/>
    </source>
</evidence>
<protein>
    <submittedName>
        <fullName evidence="9">Sugar ABC transporter permease</fullName>
    </submittedName>
</protein>
<dbReference type="PANTHER" id="PTHR30193:SF37">
    <property type="entry name" value="INNER MEMBRANE ABC TRANSPORTER PERMEASE PROTEIN YCJO"/>
    <property type="match status" value="1"/>
</dbReference>
<dbReference type="CDD" id="cd06261">
    <property type="entry name" value="TM_PBP2"/>
    <property type="match status" value="1"/>
</dbReference>
<feature type="transmembrane region" description="Helical" evidence="7">
    <location>
        <begin position="12"/>
        <end position="34"/>
    </location>
</feature>
<evidence type="ECO:0000313" key="10">
    <source>
        <dbReference type="Proteomes" id="UP000509367"/>
    </source>
</evidence>
<evidence type="ECO:0000256" key="6">
    <source>
        <dbReference type="ARBA" id="ARBA00023136"/>
    </source>
</evidence>
<dbReference type="InterPro" id="IPR035906">
    <property type="entry name" value="MetI-like_sf"/>
</dbReference>
<dbReference type="RefSeq" id="WP_175276947.1">
    <property type="nucleotide sequence ID" value="NZ_CP054836.1"/>
</dbReference>
<feature type="transmembrane region" description="Helical" evidence="7">
    <location>
        <begin position="160"/>
        <end position="185"/>
    </location>
</feature>
<evidence type="ECO:0000256" key="1">
    <source>
        <dbReference type="ARBA" id="ARBA00004651"/>
    </source>
</evidence>
<dbReference type="Proteomes" id="UP000509367">
    <property type="component" value="Chromosome"/>
</dbReference>
<evidence type="ECO:0000259" key="8">
    <source>
        <dbReference type="PROSITE" id="PS50928"/>
    </source>
</evidence>
<dbReference type="AlphaFoldDB" id="A0A6N1VH87"/>